<dbReference type="EMBL" id="JAAOAM010000137">
    <property type="protein sequence ID" value="KAF5544644.1"/>
    <property type="molecule type" value="Genomic_DNA"/>
</dbReference>
<organism evidence="2 3">
    <name type="scientific">Fusarium mexicanum</name>
    <dbReference type="NCBI Taxonomy" id="751941"/>
    <lineage>
        <taxon>Eukaryota</taxon>
        <taxon>Fungi</taxon>
        <taxon>Dikarya</taxon>
        <taxon>Ascomycota</taxon>
        <taxon>Pezizomycotina</taxon>
        <taxon>Sordariomycetes</taxon>
        <taxon>Hypocreomycetidae</taxon>
        <taxon>Hypocreales</taxon>
        <taxon>Nectriaceae</taxon>
        <taxon>Fusarium</taxon>
        <taxon>Fusarium fujikuroi species complex</taxon>
    </lineage>
</organism>
<evidence type="ECO:0000256" key="1">
    <source>
        <dbReference type="SAM" id="MobiDB-lite"/>
    </source>
</evidence>
<sequence length="1041" mass="113816">MVGFEELVEAMKGEDTLSGWDVLVSYNEAQLNALLAERARTLNFTVPNTWETPYKEFVSGNTYTLVFDVTLSQPTMKFADTTNSITLIMGLAGQYVVKETGMTTALPAGLTCEVSTSLVNVAGEWHEEGWTPAPPIEGEQEPKKDNWVVIIEPGDSNARGICVDLKYCVVELGEASGANIPEGTMALLDPQIKPFIRKHFAKYGYRLCLAAVSNHFDVSEADSELLRPEKFCFTVQSGALLMWIGLKGGPNTGTTPTSQTSISFAPSSIARSPIPMGNNASIIFSHTTMASLFLGPALKQSPDITDVKCTSTRTYHGMRFTINFTSHAVTIPALDWQGIPGNDYHVDGCNINLNENACTLTIYADTRPGTIGHDPFSLSWSSSTKTIKSKSHQSGSMQGQRPPSQYSSCSATFSYAGTGQWKGSSDPIKHPNQLGVEWALDQSLSIKIQPEKPNWWEIYNGKVGDVPSNYKDIRPKAPSLNLSLKPLDYFLTTNLLFPGQKIFIADEVEYSLSTPRDTLLTGNIAVNAVASTRRADKMRRHRKFLGMTAGSQPVSLPATESTDATVDDLKVALFAFPSNNMLGDLLKDTLGDSGNLSAVDLLQKHGFGHLTDENFLSLWGTSIEELLGTIPEAPAAAGPTQIDMRLYSGYYIISQPEDDSGEQFLIHPLTGAIRMRNNDIVPQQIFNTEARRVMVTWQSPATGATYSASFSLCVDQDTLALGTKCEGTITRSGDELGPQPFAAFRKGFPPPPTLLKGSDARVLHLLGEEEDPADKASLVKTAVSNSLRQEYAKHVTAQGLALEDLEKRVDAAAKAKLDEILKTDENALNGPNQQDVLDKLRQAAKEALAQEAPSALNSLTRDVIQAALARNSFSTALPNGRPEVILGELQAQEAKRAIDLLEGTPVPGSKAFSELSARKVADQERTNAASLDVVKLLKARIDLENSLKSKDEAAKKFEKEVVEEAKKKAEDPGATEAAKQAYKDAQKDLDKMKAEREAEDKKHENAKENEKKGDDYRIECESREQESREMERKKREHILGI</sequence>
<feature type="compositionally biased region" description="Basic and acidic residues" evidence="1">
    <location>
        <begin position="981"/>
        <end position="1033"/>
    </location>
</feature>
<dbReference type="Proteomes" id="UP000522262">
    <property type="component" value="Unassembled WGS sequence"/>
</dbReference>
<name>A0A8H5MXD5_9HYPO</name>
<gene>
    <name evidence="2" type="ORF">FMEXI_6473</name>
</gene>
<comment type="caution">
    <text evidence="2">The sequence shown here is derived from an EMBL/GenBank/DDBJ whole genome shotgun (WGS) entry which is preliminary data.</text>
</comment>
<accession>A0A8H5MXD5</accession>
<reference evidence="2 3" key="1">
    <citation type="submission" date="2020-05" db="EMBL/GenBank/DDBJ databases">
        <title>Identification and distribution of gene clusters putatively required for synthesis of sphingolipid metabolism inhibitors in phylogenetically diverse species of the filamentous fungus Fusarium.</title>
        <authorList>
            <person name="Kim H.-S."/>
            <person name="Busman M."/>
            <person name="Brown D.W."/>
            <person name="Divon H."/>
            <person name="Uhlig S."/>
            <person name="Proctor R.H."/>
        </authorList>
    </citation>
    <scope>NUCLEOTIDE SEQUENCE [LARGE SCALE GENOMIC DNA]</scope>
    <source>
        <strain evidence="2 3">NRRL 53147</strain>
    </source>
</reference>
<proteinExistence type="predicted"/>
<evidence type="ECO:0000313" key="2">
    <source>
        <dbReference type="EMBL" id="KAF5544644.1"/>
    </source>
</evidence>
<protein>
    <submittedName>
        <fullName evidence="2">Uncharacterized protein</fullName>
    </submittedName>
</protein>
<dbReference type="AlphaFoldDB" id="A0A8H5MXD5"/>
<evidence type="ECO:0000313" key="3">
    <source>
        <dbReference type="Proteomes" id="UP000522262"/>
    </source>
</evidence>
<keyword evidence="3" id="KW-1185">Reference proteome</keyword>
<feature type="region of interest" description="Disordered" evidence="1">
    <location>
        <begin position="965"/>
        <end position="1041"/>
    </location>
</feature>